<keyword evidence="10" id="KW-1185">Reference proteome</keyword>
<dbReference type="PATRIC" id="fig|1123069.3.peg.1802"/>
<dbReference type="PROSITE" id="PS51007">
    <property type="entry name" value="CYTC"/>
    <property type="match status" value="2"/>
</dbReference>
<keyword evidence="3 6" id="KW-0479">Metal-binding</keyword>
<evidence type="ECO:0000256" key="7">
    <source>
        <dbReference type="SAM" id="MobiDB-lite"/>
    </source>
</evidence>
<dbReference type="Proteomes" id="UP000015346">
    <property type="component" value="Unassembled WGS sequence"/>
</dbReference>
<dbReference type="AlphaFoldDB" id="S9SEX2"/>
<dbReference type="EMBL" id="AOLV01000019">
    <property type="protein sequence ID" value="EPX84839.1"/>
    <property type="molecule type" value="Genomic_DNA"/>
</dbReference>
<feature type="domain" description="Cytochrome c" evidence="8">
    <location>
        <begin position="118"/>
        <end position="206"/>
    </location>
</feature>
<dbReference type="InterPro" id="IPR002327">
    <property type="entry name" value="Cyt_c_1A/1B"/>
</dbReference>
<keyword evidence="2 6" id="KW-0349">Heme</keyword>
<dbReference type="InterPro" id="IPR051459">
    <property type="entry name" value="Cytochrome_c-type_DH"/>
</dbReference>
<organism evidence="9 10">
    <name type="scientific">Rubellimicrobium thermophilum DSM 16684</name>
    <dbReference type="NCBI Taxonomy" id="1123069"/>
    <lineage>
        <taxon>Bacteria</taxon>
        <taxon>Pseudomonadati</taxon>
        <taxon>Pseudomonadota</taxon>
        <taxon>Alphaproteobacteria</taxon>
        <taxon>Rhodobacterales</taxon>
        <taxon>Roseobacteraceae</taxon>
        <taxon>Rubellimicrobium</taxon>
    </lineage>
</organism>
<dbReference type="PANTHER" id="PTHR35008:SF8">
    <property type="entry name" value="ALCOHOL DEHYDROGENASE CYTOCHROME C SUBUNIT"/>
    <property type="match status" value="1"/>
</dbReference>
<feature type="compositionally biased region" description="Low complexity" evidence="7">
    <location>
        <begin position="48"/>
        <end position="59"/>
    </location>
</feature>
<dbReference type="SUPFAM" id="SSF46626">
    <property type="entry name" value="Cytochrome c"/>
    <property type="match status" value="2"/>
</dbReference>
<dbReference type="STRING" id="1123069.ruthe_01836"/>
<keyword evidence="5 6" id="KW-0408">Iron</keyword>
<reference evidence="9 10" key="1">
    <citation type="journal article" date="2013" name="Stand. Genomic Sci.">
        <title>Genome sequence of the reddish-pigmented Rubellimicrobium thermophilum type strain (DSM 16684(T)), a member of the Roseobacter clade.</title>
        <authorList>
            <person name="Fiebig A."/>
            <person name="Riedel T."/>
            <person name="Gronow S."/>
            <person name="Petersen J."/>
            <person name="Klenk H.P."/>
            <person name="Goker M."/>
        </authorList>
    </citation>
    <scope>NUCLEOTIDE SEQUENCE [LARGE SCALE GENOMIC DNA]</scope>
    <source>
        <strain evidence="9 10">DSM 16684</strain>
    </source>
</reference>
<dbReference type="HOGENOM" id="CLU_052974_0_1_5"/>
<dbReference type="GO" id="GO:0009055">
    <property type="term" value="F:electron transfer activity"/>
    <property type="evidence" value="ECO:0007669"/>
    <property type="project" value="InterPro"/>
</dbReference>
<feature type="domain" description="Cytochrome c" evidence="8">
    <location>
        <begin position="337"/>
        <end position="441"/>
    </location>
</feature>
<dbReference type="Gene3D" id="1.10.760.10">
    <property type="entry name" value="Cytochrome c-like domain"/>
    <property type="match status" value="2"/>
</dbReference>
<evidence type="ECO:0000256" key="4">
    <source>
        <dbReference type="ARBA" id="ARBA00022982"/>
    </source>
</evidence>
<evidence type="ECO:0000256" key="2">
    <source>
        <dbReference type="ARBA" id="ARBA00022617"/>
    </source>
</evidence>
<evidence type="ECO:0000256" key="5">
    <source>
        <dbReference type="ARBA" id="ARBA00023004"/>
    </source>
</evidence>
<feature type="compositionally biased region" description="Low complexity" evidence="7">
    <location>
        <begin position="275"/>
        <end position="332"/>
    </location>
</feature>
<dbReference type="InterPro" id="IPR036909">
    <property type="entry name" value="Cyt_c-like_dom_sf"/>
</dbReference>
<feature type="region of interest" description="Disordered" evidence="7">
    <location>
        <begin position="38"/>
        <end position="90"/>
    </location>
</feature>
<dbReference type="GO" id="GO:0046872">
    <property type="term" value="F:metal ion binding"/>
    <property type="evidence" value="ECO:0007669"/>
    <property type="project" value="UniProtKB-KW"/>
</dbReference>
<dbReference type="OrthoDB" id="9779283at2"/>
<keyword evidence="4" id="KW-0249">Electron transport</keyword>
<dbReference type="Pfam" id="PF13442">
    <property type="entry name" value="Cytochrome_CBB3"/>
    <property type="match status" value="2"/>
</dbReference>
<dbReference type="RefSeq" id="WP_021097923.1">
    <property type="nucleotide sequence ID" value="NZ_KE557321.1"/>
</dbReference>
<name>S9SEX2_9RHOB</name>
<comment type="caution">
    <text evidence="9">The sequence shown here is derived from an EMBL/GenBank/DDBJ whole genome shotgun (WGS) entry which is preliminary data.</text>
</comment>
<dbReference type="PRINTS" id="PR00604">
    <property type="entry name" value="CYTCHRMECIAB"/>
</dbReference>
<proteinExistence type="predicted"/>
<dbReference type="GO" id="GO:0020037">
    <property type="term" value="F:heme binding"/>
    <property type="evidence" value="ECO:0007669"/>
    <property type="project" value="InterPro"/>
</dbReference>
<gene>
    <name evidence="9" type="ORF">ruthe_01836</name>
</gene>
<sequence>MSRFPEPLTLFGLAAAGTGALLGSALLVANALHDPGPDPAEFPPLSGAAWAQDAAGAPAERQEDVASADMTASPLPAENPAPSREGGYGLGREALPEEIAAWDIDVRPDGQGLPPGSGDVMTGEALFVERCATCHGDFGEGAGRWPQLAGGFGTLDSEDPVKTVGSFWPYLSTAIDYIHRAMPFGDAQSLTADETYAITAYILYLNDLVDEDFALSPETFASVRMPNAEGFFDDDRDVTELALFSGEPCMEACKDSVEITMRATVLDVTPDDGLAPAEATAGGAEASAAAEAAPATEPATEPAAEPAAEAAADPAAEPVAEPPSVEADAPASAPDMALVAAGEQLFRRRCASCHEVGEGARTRTGPVLNGVVGRPIASAEGFGYSRVLEDAGAAGRVWSVEELAAYLADPRGAMPGTRMAFQGLRSEEEIAAVIAFLQSHPE</sequence>
<feature type="region of interest" description="Disordered" evidence="7">
    <location>
        <begin position="274"/>
        <end position="332"/>
    </location>
</feature>
<evidence type="ECO:0000259" key="8">
    <source>
        <dbReference type="PROSITE" id="PS51007"/>
    </source>
</evidence>
<dbReference type="PANTHER" id="PTHR35008">
    <property type="entry name" value="BLL4482 PROTEIN-RELATED"/>
    <property type="match status" value="1"/>
</dbReference>
<evidence type="ECO:0000313" key="10">
    <source>
        <dbReference type="Proteomes" id="UP000015346"/>
    </source>
</evidence>
<evidence type="ECO:0000256" key="6">
    <source>
        <dbReference type="PROSITE-ProRule" id="PRU00433"/>
    </source>
</evidence>
<accession>S9SEX2</accession>
<dbReference type="InterPro" id="IPR009056">
    <property type="entry name" value="Cyt_c-like_dom"/>
</dbReference>
<protein>
    <submittedName>
        <fullName evidence="9">Sulfur dehydrogenase subunit SoxD</fullName>
    </submittedName>
</protein>
<keyword evidence="1" id="KW-0813">Transport</keyword>
<evidence type="ECO:0000256" key="3">
    <source>
        <dbReference type="ARBA" id="ARBA00022723"/>
    </source>
</evidence>
<evidence type="ECO:0000256" key="1">
    <source>
        <dbReference type="ARBA" id="ARBA00022448"/>
    </source>
</evidence>
<evidence type="ECO:0000313" key="9">
    <source>
        <dbReference type="EMBL" id="EPX84839.1"/>
    </source>
</evidence>